<dbReference type="Proteomes" id="UP000769528">
    <property type="component" value="Unassembled WGS sequence"/>
</dbReference>
<evidence type="ECO:0000313" key="2">
    <source>
        <dbReference type="Proteomes" id="UP000769528"/>
    </source>
</evidence>
<evidence type="ECO:0000313" key="1">
    <source>
        <dbReference type="EMBL" id="KAH3674819.1"/>
    </source>
</evidence>
<dbReference type="EMBL" id="JAEUBF010000796">
    <property type="protein sequence ID" value="KAH3674819.1"/>
    <property type="molecule type" value="Genomic_DNA"/>
</dbReference>
<protein>
    <submittedName>
        <fullName evidence="1">Uncharacterized protein</fullName>
    </submittedName>
</protein>
<reference evidence="1" key="2">
    <citation type="submission" date="2021-01" db="EMBL/GenBank/DDBJ databases">
        <authorList>
            <person name="Schikora-Tamarit M.A."/>
        </authorList>
    </citation>
    <scope>NUCLEOTIDE SEQUENCE</scope>
    <source>
        <strain evidence="1">CBS6341</strain>
    </source>
</reference>
<dbReference type="AlphaFoldDB" id="A0A9P8PP88"/>
<keyword evidence="2" id="KW-1185">Reference proteome</keyword>
<comment type="caution">
    <text evidence="1">The sequence shown here is derived from an EMBL/GenBank/DDBJ whole genome shotgun (WGS) entry which is preliminary data.</text>
</comment>
<sequence length="155" mass="17989">MTSDQVEFNKDFVCSLQAKYHVVNDKSLLDGPTVPCKVEIWAVGQDEWEDEPRYATEAGSITLGELFITGVLYLPDAPKNVISLLQLELQGYQNGFLYEVELKDELYHITDPASGHKVKFDIEHEQFQEFDLAEVYTQIEIHKQRFEKFLDSDYY</sequence>
<proteinExistence type="predicted"/>
<organism evidence="1 2">
    <name type="scientific">Wickerhamomyces mucosus</name>
    <dbReference type="NCBI Taxonomy" id="1378264"/>
    <lineage>
        <taxon>Eukaryota</taxon>
        <taxon>Fungi</taxon>
        <taxon>Dikarya</taxon>
        <taxon>Ascomycota</taxon>
        <taxon>Saccharomycotina</taxon>
        <taxon>Saccharomycetes</taxon>
        <taxon>Phaffomycetales</taxon>
        <taxon>Wickerhamomycetaceae</taxon>
        <taxon>Wickerhamomyces</taxon>
    </lineage>
</organism>
<accession>A0A9P8PP88</accession>
<name>A0A9P8PP88_9ASCO</name>
<reference evidence="1" key="1">
    <citation type="journal article" date="2021" name="Open Biol.">
        <title>Shared evolutionary footprints suggest mitochondrial oxidative damage underlies multiple complex I losses in fungi.</title>
        <authorList>
            <person name="Schikora-Tamarit M.A."/>
            <person name="Marcet-Houben M."/>
            <person name="Nosek J."/>
            <person name="Gabaldon T."/>
        </authorList>
    </citation>
    <scope>NUCLEOTIDE SEQUENCE</scope>
    <source>
        <strain evidence="1">CBS6341</strain>
    </source>
</reference>
<gene>
    <name evidence="1" type="ORF">WICMUC_003022</name>
</gene>